<name>A0A0C4E475_MAGP6</name>
<sequence>MTSIMAPADTLTLTHSDAAPSNGMRPGASDTARGPGKTSTATPGSGSTARTALGRQKSGGDRVEKRPGGTAAAAAGAPTKANAPSAASISGAHEVTSTALQSGWPDITADMRLRVAPSSDVPGVYIASFDFGVFEGFMLVGTDQDAIRARSRALDGAPRRRYRRGFYQGPNPYLLNWRGFETGEGEVDGGDHWVCCEMEVSFVSDLTDIRGTKVSDEVPSVDMDEWMEYHM</sequence>
<evidence type="ECO:0000256" key="1">
    <source>
        <dbReference type="SAM" id="MobiDB-lite"/>
    </source>
</evidence>
<reference evidence="2" key="3">
    <citation type="submission" date="2011-03" db="EMBL/GenBank/DDBJ databases">
        <title>Annotation of Magnaporthe poae ATCC 64411.</title>
        <authorList>
            <person name="Ma L.-J."/>
            <person name="Dead R."/>
            <person name="Young S.K."/>
            <person name="Zeng Q."/>
            <person name="Gargeya S."/>
            <person name="Fitzgerald M."/>
            <person name="Haas B."/>
            <person name="Abouelleil A."/>
            <person name="Alvarado L."/>
            <person name="Arachchi H.M."/>
            <person name="Berlin A."/>
            <person name="Brown A."/>
            <person name="Chapman S.B."/>
            <person name="Chen Z."/>
            <person name="Dunbar C."/>
            <person name="Freedman E."/>
            <person name="Gearin G."/>
            <person name="Gellesch M."/>
            <person name="Goldberg J."/>
            <person name="Griggs A."/>
            <person name="Gujja S."/>
            <person name="Heiman D."/>
            <person name="Howarth C."/>
            <person name="Larson L."/>
            <person name="Lui A."/>
            <person name="MacDonald P.J.P."/>
            <person name="Mehta T."/>
            <person name="Montmayeur A."/>
            <person name="Murphy C."/>
            <person name="Neiman D."/>
            <person name="Pearson M."/>
            <person name="Priest M."/>
            <person name="Roberts A."/>
            <person name="Saif S."/>
            <person name="Shea T."/>
            <person name="Shenoy N."/>
            <person name="Sisk P."/>
            <person name="Stolte C."/>
            <person name="Sykes S."/>
            <person name="Yandava C."/>
            <person name="Wortman J."/>
            <person name="Nusbaum C."/>
            <person name="Birren B."/>
        </authorList>
    </citation>
    <scope>NUCLEOTIDE SEQUENCE</scope>
    <source>
        <strain evidence="2">ATCC 64411</strain>
    </source>
</reference>
<dbReference type="eggNOG" id="ENOG502RN70">
    <property type="taxonomic scope" value="Eukaryota"/>
</dbReference>
<proteinExistence type="predicted"/>
<gene>
    <name evidence="2" type="ORF">MAPG_07264</name>
</gene>
<feature type="compositionally biased region" description="Low complexity" evidence="1">
    <location>
        <begin position="68"/>
        <end position="88"/>
    </location>
</feature>
<feature type="region of interest" description="Disordered" evidence="1">
    <location>
        <begin position="1"/>
        <end position="89"/>
    </location>
</feature>
<keyword evidence="4" id="KW-1185">Reference proteome</keyword>
<feature type="compositionally biased region" description="Low complexity" evidence="1">
    <location>
        <begin position="34"/>
        <end position="52"/>
    </location>
</feature>
<dbReference type="OrthoDB" id="4630416at2759"/>
<dbReference type="Proteomes" id="UP000011715">
    <property type="component" value="Unassembled WGS sequence"/>
</dbReference>
<dbReference type="EnsemblFungi" id="MAPG_07264T0">
    <property type="protein sequence ID" value="MAPG_07264T0"/>
    <property type="gene ID" value="MAPG_07264"/>
</dbReference>
<reference evidence="3" key="4">
    <citation type="journal article" date="2015" name="G3 (Bethesda)">
        <title>Genome sequences of three phytopathogenic species of the Magnaporthaceae family of fungi.</title>
        <authorList>
            <person name="Okagaki L.H."/>
            <person name="Nunes C.C."/>
            <person name="Sailsbery J."/>
            <person name="Clay B."/>
            <person name="Brown D."/>
            <person name="John T."/>
            <person name="Oh Y."/>
            <person name="Young N."/>
            <person name="Fitzgerald M."/>
            <person name="Haas B.J."/>
            <person name="Zeng Q."/>
            <person name="Young S."/>
            <person name="Adiconis X."/>
            <person name="Fan L."/>
            <person name="Levin J.Z."/>
            <person name="Mitchell T.K."/>
            <person name="Okubara P.A."/>
            <person name="Farman M.L."/>
            <person name="Kohn L.M."/>
            <person name="Birren B."/>
            <person name="Ma L.-J."/>
            <person name="Dean R.A."/>
        </authorList>
    </citation>
    <scope>NUCLEOTIDE SEQUENCE</scope>
    <source>
        <strain evidence="3">ATCC 64411 / 73-15</strain>
    </source>
</reference>
<accession>A0A0C4E475</accession>
<evidence type="ECO:0000313" key="3">
    <source>
        <dbReference type="EnsemblFungi" id="MAPG_07264T0"/>
    </source>
</evidence>
<protein>
    <submittedName>
        <fullName evidence="2 3">Uncharacterized protein</fullName>
    </submittedName>
</protein>
<dbReference type="STRING" id="644358.A0A0C4E475"/>
<evidence type="ECO:0000313" key="4">
    <source>
        <dbReference type="Proteomes" id="UP000011715"/>
    </source>
</evidence>
<feature type="compositionally biased region" description="Basic and acidic residues" evidence="1">
    <location>
        <begin position="58"/>
        <end position="67"/>
    </location>
</feature>
<dbReference type="VEuPathDB" id="FungiDB:MAPG_07264"/>
<dbReference type="AlphaFoldDB" id="A0A0C4E475"/>
<dbReference type="EMBL" id="GL876971">
    <property type="protein sequence ID" value="KLU88277.1"/>
    <property type="molecule type" value="Genomic_DNA"/>
</dbReference>
<organism evidence="3 4">
    <name type="scientific">Magnaporthiopsis poae (strain ATCC 64411 / 73-15)</name>
    <name type="common">Kentucky bluegrass fungus</name>
    <name type="synonym">Magnaporthe poae</name>
    <dbReference type="NCBI Taxonomy" id="644358"/>
    <lineage>
        <taxon>Eukaryota</taxon>
        <taxon>Fungi</taxon>
        <taxon>Dikarya</taxon>
        <taxon>Ascomycota</taxon>
        <taxon>Pezizomycotina</taxon>
        <taxon>Sordariomycetes</taxon>
        <taxon>Sordariomycetidae</taxon>
        <taxon>Magnaporthales</taxon>
        <taxon>Magnaporthaceae</taxon>
        <taxon>Magnaporthiopsis</taxon>
    </lineage>
</organism>
<evidence type="ECO:0000313" key="2">
    <source>
        <dbReference type="EMBL" id="KLU88277.1"/>
    </source>
</evidence>
<reference evidence="3" key="5">
    <citation type="submission" date="2015-06" db="UniProtKB">
        <authorList>
            <consortium name="EnsemblFungi"/>
        </authorList>
    </citation>
    <scope>IDENTIFICATION</scope>
    <source>
        <strain evidence="3">ATCC 64411</strain>
    </source>
</reference>
<reference evidence="4" key="2">
    <citation type="submission" date="2010-05" db="EMBL/GenBank/DDBJ databases">
        <title>The genome sequence of Magnaporthe poae strain ATCC 64411.</title>
        <authorList>
            <person name="Ma L.-J."/>
            <person name="Dead R."/>
            <person name="Young S."/>
            <person name="Zeng Q."/>
            <person name="Koehrsen M."/>
            <person name="Alvarado L."/>
            <person name="Berlin A."/>
            <person name="Chapman S.B."/>
            <person name="Chen Z."/>
            <person name="Freedman E."/>
            <person name="Gellesch M."/>
            <person name="Goldberg J."/>
            <person name="Griggs A."/>
            <person name="Gujja S."/>
            <person name="Heilman E.R."/>
            <person name="Heiman D."/>
            <person name="Hepburn T."/>
            <person name="Howarth C."/>
            <person name="Jen D."/>
            <person name="Larson L."/>
            <person name="Mehta T."/>
            <person name="Neiman D."/>
            <person name="Pearson M."/>
            <person name="Roberts A."/>
            <person name="Saif S."/>
            <person name="Shea T."/>
            <person name="Shenoy N."/>
            <person name="Sisk P."/>
            <person name="Stolte C."/>
            <person name="Sykes S."/>
            <person name="Walk T."/>
            <person name="White J."/>
            <person name="Yandava C."/>
            <person name="Haas B."/>
            <person name="Nusbaum C."/>
            <person name="Birren B."/>
        </authorList>
    </citation>
    <scope>NUCLEOTIDE SEQUENCE [LARGE SCALE GENOMIC DNA]</scope>
    <source>
        <strain evidence="4">ATCC 64411 / 73-15</strain>
    </source>
</reference>
<reference evidence="2" key="1">
    <citation type="submission" date="2010-05" db="EMBL/GenBank/DDBJ databases">
        <title>The Genome Sequence of Magnaporthe poae strain ATCC 64411.</title>
        <authorList>
            <consortium name="The Broad Institute Genome Sequencing Platform"/>
            <consortium name="Broad Institute Genome Sequencing Center for Infectious Disease"/>
            <person name="Ma L.-J."/>
            <person name="Dead R."/>
            <person name="Young S."/>
            <person name="Zeng Q."/>
            <person name="Koehrsen M."/>
            <person name="Alvarado L."/>
            <person name="Berlin A."/>
            <person name="Chapman S.B."/>
            <person name="Chen Z."/>
            <person name="Freedman E."/>
            <person name="Gellesch M."/>
            <person name="Goldberg J."/>
            <person name="Griggs A."/>
            <person name="Gujja S."/>
            <person name="Heilman E.R."/>
            <person name="Heiman D."/>
            <person name="Hepburn T."/>
            <person name="Howarth C."/>
            <person name="Jen D."/>
            <person name="Larson L."/>
            <person name="Mehta T."/>
            <person name="Neiman D."/>
            <person name="Pearson M."/>
            <person name="Roberts A."/>
            <person name="Saif S."/>
            <person name="Shea T."/>
            <person name="Shenoy N."/>
            <person name="Sisk P."/>
            <person name="Stolte C."/>
            <person name="Sykes S."/>
            <person name="Walk T."/>
            <person name="White J."/>
            <person name="Yandava C."/>
            <person name="Haas B."/>
            <person name="Nusbaum C."/>
            <person name="Birren B."/>
        </authorList>
    </citation>
    <scope>NUCLEOTIDE SEQUENCE</scope>
    <source>
        <strain evidence="2">ATCC 64411</strain>
    </source>
</reference>
<dbReference type="EMBL" id="ADBL01001757">
    <property type="status" value="NOT_ANNOTATED_CDS"/>
    <property type="molecule type" value="Genomic_DNA"/>
</dbReference>